<sequence length="133" mass="14271">MLRKNSDANEDLNKSQRRQVIQAPLPPWKHGSSTSTGKGASDGFPPFNGQVYDDLLEEISDFGDVDSSACDFVSHAVRPLSSLSISSLGLSSETSSTSILTSPSFHDGDADAFKLVNAARKRLEGRRGGEITE</sequence>
<dbReference type="EMBL" id="BSXT01000143">
    <property type="protein sequence ID" value="GMF18879.1"/>
    <property type="molecule type" value="Genomic_DNA"/>
</dbReference>
<accession>A0A9W6TSM2</accession>
<evidence type="ECO:0000313" key="2">
    <source>
        <dbReference type="EMBL" id="GMF18879.1"/>
    </source>
</evidence>
<feature type="region of interest" description="Disordered" evidence="1">
    <location>
        <begin position="1"/>
        <end position="47"/>
    </location>
</feature>
<dbReference type="AlphaFoldDB" id="A0A9W6TSM2"/>
<proteinExistence type="predicted"/>
<name>A0A9W6TSM2_9STRA</name>
<feature type="compositionally biased region" description="Basic and acidic residues" evidence="1">
    <location>
        <begin position="1"/>
        <end position="14"/>
    </location>
</feature>
<dbReference type="OrthoDB" id="10455451at2759"/>
<gene>
    <name evidence="2" type="ORF">Pfra01_000179300</name>
</gene>
<evidence type="ECO:0000256" key="1">
    <source>
        <dbReference type="SAM" id="MobiDB-lite"/>
    </source>
</evidence>
<protein>
    <submittedName>
        <fullName evidence="2">Unnamed protein product</fullName>
    </submittedName>
</protein>
<keyword evidence="3" id="KW-1185">Reference proteome</keyword>
<evidence type="ECO:0000313" key="3">
    <source>
        <dbReference type="Proteomes" id="UP001165121"/>
    </source>
</evidence>
<organism evidence="2 3">
    <name type="scientific">Phytophthora fragariaefolia</name>
    <dbReference type="NCBI Taxonomy" id="1490495"/>
    <lineage>
        <taxon>Eukaryota</taxon>
        <taxon>Sar</taxon>
        <taxon>Stramenopiles</taxon>
        <taxon>Oomycota</taxon>
        <taxon>Peronosporomycetes</taxon>
        <taxon>Peronosporales</taxon>
        <taxon>Peronosporaceae</taxon>
        <taxon>Phytophthora</taxon>
    </lineage>
</organism>
<reference evidence="2" key="1">
    <citation type="submission" date="2023-04" db="EMBL/GenBank/DDBJ databases">
        <title>Phytophthora fragariaefolia NBRC 109709.</title>
        <authorList>
            <person name="Ichikawa N."/>
            <person name="Sato H."/>
            <person name="Tonouchi N."/>
        </authorList>
    </citation>
    <scope>NUCLEOTIDE SEQUENCE</scope>
    <source>
        <strain evidence="2">NBRC 109709</strain>
    </source>
</reference>
<comment type="caution">
    <text evidence="2">The sequence shown here is derived from an EMBL/GenBank/DDBJ whole genome shotgun (WGS) entry which is preliminary data.</text>
</comment>
<dbReference type="Proteomes" id="UP001165121">
    <property type="component" value="Unassembled WGS sequence"/>
</dbReference>